<proteinExistence type="inferred from homology"/>
<accession>A0A6G8F1T2</accession>
<evidence type="ECO:0000256" key="4">
    <source>
        <dbReference type="ARBA" id="ARBA00011245"/>
    </source>
</evidence>
<dbReference type="InterPro" id="IPR006104">
    <property type="entry name" value="Glyco_hydro_2_N"/>
</dbReference>
<dbReference type="GO" id="GO:0030246">
    <property type="term" value="F:carbohydrate binding"/>
    <property type="evidence" value="ECO:0007669"/>
    <property type="project" value="InterPro"/>
</dbReference>
<comment type="catalytic activity">
    <reaction evidence="1">
        <text>Hydrolysis of terminal non-reducing beta-D-galactose residues in beta-D-galactosides.</text>
        <dbReference type="EC" id="3.2.1.23"/>
    </reaction>
</comment>
<evidence type="ECO:0000256" key="10">
    <source>
        <dbReference type="SAM" id="SignalP"/>
    </source>
</evidence>
<dbReference type="InterPro" id="IPR050347">
    <property type="entry name" value="Bact_Beta-galactosidase"/>
</dbReference>
<dbReference type="PANTHER" id="PTHR46323">
    <property type="entry name" value="BETA-GALACTOSIDASE"/>
    <property type="match status" value="1"/>
</dbReference>
<keyword evidence="8 12" id="KW-0326">Glycosidase</keyword>
<dbReference type="InterPro" id="IPR017853">
    <property type="entry name" value="GH"/>
</dbReference>
<dbReference type="InterPro" id="IPR004199">
    <property type="entry name" value="B-gal_small/dom_5"/>
</dbReference>
<dbReference type="InterPro" id="IPR006102">
    <property type="entry name" value="Ig-like_GH2"/>
</dbReference>
<evidence type="ECO:0000256" key="9">
    <source>
        <dbReference type="ARBA" id="ARBA00032230"/>
    </source>
</evidence>
<sequence length="964" mass="110247">MMATFMALALTTAAGAQSFTEWHDLEVNEINRYPAHTDVMSTTSKRQTLEGLWKFKWVENADERPTDFFSLKYDDTSWGTMPVPGMWELNGYGDPVYVNVGFVWRGHFDNNPPEVPVKDNHVGSYRRTVTIPADWKGQQVIAHFGSVTSNMYLWVNGKFVGYSEDSKIAAEFDITKFVKPGDNLIAFQTFRWCDGSYSEDQDFWRLSGVARSCYLYTKNPKRQITDIRVTPDLVNNYTDGVLTVDAKVKGGAELLYTLKDADGNTVLEQKAGAKATLEVKKPNKWSAETPYLYTLTVKQPGGDEIPVKVGFRKVEVKNSQVLVNGQPVLIKGANRHELDPDKGYVVSRERMIEDIKLMKRLNVNAVRTCHYPDDPIWYDLCDEYGIYVCAEANQESHGFGYGDGAKKLAPLFHTQVMQRNQRNVATMFNHPSVIFWSLGNETCMSQNFIDAYNWIKTQDQSRPVQYEQAHGREGTDIYCPMYASQQGCEDYAKKESNKKPLIQCEYAHAMGNSGGGFKEYWDLVRKYPKFQGGFIWDFVDQGLRDKKDKTKFLYGGDYNDYDASDNNFNCNGFVTADRKLTPQAYEYAYYYQNVWTEPVDLDNGIIRIKNENFFRSLDYVRLHWTLTANGVKAQEGYIDNLNIAPQSAKDVKVPYKLYDKDVELLLNVSYELTKQDGLLPAGHSIAHQQLAISGYPYGMMVAINMDNQPAAQTKKQANQPLPYTIRPSFWRAVTDNDMGAGLQNKRRMWNNPQLICTSRKAEGNVVTETYRMNATKSTFTMAYETISDSVIKVTESIKFDADAKDIPPMPRFGVVMLLPYTMDKSEFYGRGPIENYADRKASQNIGLYSLTADEQFFPYVRPQETGSKCDIRWWKQGDIEVFSDTCFSAAALHYEVRDLDEGLHKAQRHPQDVKRSQHTCLYIDQQMAGVGGVDSWSRYAEALPEYRVEAKDRTFTFYIKRIKQ</sequence>
<dbReference type="InterPro" id="IPR006103">
    <property type="entry name" value="Glyco_hydro_2_cat"/>
</dbReference>
<dbReference type="InterPro" id="IPR013783">
    <property type="entry name" value="Ig-like_fold"/>
</dbReference>
<organism evidence="12">
    <name type="scientific">uncultured Prevotella sp</name>
    <dbReference type="NCBI Taxonomy" id="159272"/>
    <lineage>
        <taxon>Bacteria</taxon>
        <taxon>Pseudomonadati</taxon>
        <taxon>Bacteroidota</taxon>
        <taxon>Bacteroidia</taxon>
        <taxon>Bacteroidales</taxon>
        <taxon>Prevotellaceae</taxon>
        <taxon>Prevotella</taxon>
        <taxon>environmental samples</taxon>
    </lineage>
</organism>
<dbReference type="InterPro" id="IPR036156">
    <property type="entry name" value="Beta-gal/glucu_dom_sf"/>
</dbReference>
<name>A0A6G8F1T2_9BACT</name>
<dbReference type="GO" id="GO:0009341">
    <property type="term" value="C:beta-galactosidase complex"/>
    <property type="evidence" value="ECO:0007669"/>
    <property type="project" value="InterPro"/>
</dbReference>
<evidence type="ECO:0000256" key="3">
    <source>
        <dbReference type="ARBA" id="ARBA00007401"/>
    </source>
</evidence>
<dbReference type="Pfam" id="PF00703">
    <property type="entry name" value="Glyco_hydro_2"/>
    <property type="match status" value="1"/>
</dbReference>
<dbReference type="Pfam" id="PF16353">
    <property type="entry name" value="LacZ_4"/>
    <property type="match status" value="1"/>
</dbReference>
<dbReference type="FunFam" id="3.20.20.80:FF:000121">
    <property type="entry name" value="Beta-galactosidase"/>
    <property type="match status" value="1"/>
</dbReference>
<evidence type="ECO:0000256" key="2">
    <source>
        <dbReference type="ARBA" id="ARBA00001913"/>
    </source>
</evidence>
<keyword evidence="7" id="KW-0106">Calcium</keyword>
<dbReference type="InterPro" id="IPR008979">
    <property type="entry name" value="Galactose-bd-like_sf"/>
</dbReference>
<evidence type="ECO:0000259" key="11">
    <source>
        <dbReference type="SMART" id="SM01038"/>
    </source>
</evidence>
<evidence type="ECO:0000256" key="5">
    <source>
        <dbReference type="ARBA" id="ARBA00012756"/>
    </source>
</evidence>
<dbReference type="InterPro" id="IPR014718">
    <property type="entry name" value="GH-type_carb-bd"/>
</dbReference>
<comment type="cofactor">
    <cofactor evidence="2">
        <name>Ca(2+)</name>
        <dbReference type="ChEBI" id="CHEBI:29108"/>
    </cofactor>
</comment>
<dbReference type="SUPFAM" id="SSF51445">
    <property type="entry name" value="(Trans)glycosidases"/>
    <property type="match status" value="1"/>
</dbReference>
<comment type="similarity">
    <text evidence="3">Belongs to the glycosyl hydrolase 2 family.</text>
</comment>
<dbReference type="AlphaFoldDB" id="A0A6G8F1T2"/>
<dbReference type="Gene3D" id="2.70.98.10">
    <property type="match status" value="1"/>
</dbReference>
<reference evidence="12" key="1">
    <citation type="journal article" date="2020" name="J. ISSAAS">
        <title>Lactobacilli and other gastrointestinal microbiota of Peromyscus leucopus, reservoir host for agents of Lyme disease and other zoonoses in North America.</title>
        <authorList>
            <person name="Milovic A."/>
            <person name="Bassam K."/>
            <person name="Shao H."/>
            <person name="Chatzistamou I."/>
            <person name="Tufts D.M."/>
            <person name="Diuk-Wasser M."/>
            <person name="Barbour A.G."/>
        </authorList>
    </citation>
    <scope>NUCLEOTIDE SEQUENCE</scope>
    <source>
        <strain evidence="12">LL70</strain>
    </source>
</reference>
<dbReference type="PRINTS" id="PR00132">
    <property type="entry name" value="GLHYDRLASE2"/>
</dbReference>
<comment type="subunit">
    <text evidence="4">Monomer.</text>
</comment>
<dbReference type="GO" id="GO:0004565">
    <property type="term" value="F:beta-galactosidase activity"/>
    <property type="evidence" value="ECO:0007669"/>
    <property type="project" value="UniProtKB-EC"/>
</dbReference>
<dbReference type="SUPFAM" id="SSF74650">
    <property type="entry name" value="Galactose mutarotase-like"/>
    <property type="match status" value="1"/>
</dbReference>
<feature type="domain" description="Beta galactosidase small chain/" evidence="11">
    <location>
        <begin position="689"/>
        <end position="960"/>
    </location>
</feature>
<evidence type="ECO:0000313" key="12">
    <source>
        <dbReference type="EMBL" id="QIM10031.1"/>
    </source>
</evidence>
<evidence type="ECO:0000256" key="6">
    <source>
        <dbReference type="ARBA" id="ARBA00022801"/>
    </source>
</evidence>
<dbReference type="Gene3D" id="2.60.40.10">
    <property type="entry name" value="Immunoglobulins"/>
    <property type="match status" value="2"/>
</dbReference>
<dbReference type="SUPFAM" id="SSF49785">
    <property type="entry name" value="Galactose-binding domain-like"/>
    <property type="match status" value="1"/>
</dbReference>
<keyword evidence="10" id="KW-0732">Signal</keyword>
<dbReference type="EC" id="3.2.1.23" evidence="5"/>
<dbReference type="SUPFAM" id="SSF49303">
    <property type="entry name" value="beta-Galactosidase/glucuronidase domain"/>
    <property type="match status" value="2"/>
</dbReference>
<keyword evidence="6 12" id="KW-0378">Hydrolase</keyword>
<dbReference type="SMART" id="SM01038">
    <property type="entry name" value="Bgal_small_N"/>
    <property type="match status" value="1"/>
</dbReference>
<dbReference type="Gene3D" id="2.60.120.260">
    <property type="entry name" value="Galactose-binding domain-like"/>
    <property type="match status" value="1"/>
</dbReference>
<dbReference type="InterPro" id="IPR032312">
    <property type="entry name" value="LacZ_4"/>
</dbReference>
<dbReference type="Pfam" id="PF02929">
    <property type="entry name" value="Bgal_small_N"/>
    <property type="match status" value="1"/>
</dbReference>
<dbReference type="InterPro" id="IPR011013">
    <property type="entry name" value="Gal_mutarotase_sf_dom"/>
</dbReference>
<evidence type="ECO:0000256" key="1">
    <source>
        <dbReference type="ARBA" id="ARBA00001412"/>
    </source>
</evidence>
<dbReference type="GO" id="GO:0005990">
    <property type="term" value="P:lactose catabolic process"/>
    <property type="evidence" value="ECO:0007669"/>
    <property type="project" value="TreeGrafter"/>
</dbReference>
<protein>
    <recommendedName>
        <fullName evidence="5">beta-galactosidase</fullName>
        <ecNumber evidence="5">3.2.1.23</ecNumber>
    </recommendedName>
    <alternativeName>
        <fullName evidence="9">Lactase</fullName>
    </alternativeName>
</protein>
<dbReference type="PANTHER" id="PTHR46323:SF2">
    <property type="entry name" value="BETA-GALACTOSIDASE"/>
    <property type="match status" value="1"/>
</dbReference>
<feature type="chain" id="PRO_5026016142" description="beta-galactosidase" evidence="10">
    <location>
        <begin position="17"/>
        <end position="964"/>
    </location>
</feature>
<evidence type="ECO:0000256" key="8">
    <source>
        <dbReference type="ARBA" id="ARBA00023295"/>
    </source>
</evidence>
<dbReference type="EMBL" id="MN990733">
    <property type="protein sequence ID" value="QIM10031.1"/>
    <property type="molecule type" value="Genomic_DNA"/>
</dbReference>
<dbReference type="Pfam" id="PF02836">
    <property type="entry name" value="Glyco_hydro_2_C"/>
    <property type="match status" value="1"/>
</dbReference>
<evidence type="ECO:0000256" key="7">
    <source>
        <dbReference type="ARBA" id="ARBA00022837"/>
    </source>
</evidence>
<gene>
    <name evidence="12" type="ORF">Prevot485_1300</name>
</gene>
<feature type="signal peptide" evidence="10">
    <location>
        <begin position="1"/>
        <end position="16"/>
    </location>
</feature>
<dbReference type="InterPro" id="IPR006101">
    <property type="entry name" value="Glyco_hydro_2"/>
</dbReference>
<dbReference type="Pfam" id="PF02837">
    <property type="entry name" value="Glyco_hydro_2_N"/>
    <property type="match status" value="1"/>
</dbReference>
<dbReference type="Gene3D" id="3.20.20.80">
    <property type="entry name" value="Glycosidases"/>
    <property type="match status" value="1"/>
</dbReference>